<dbReference type="Pfam" id="PF07714">
    <property type="entry name" value="PK_Tyr_Ser-Thr"/>
    <property type="match status" value="1"/>
</dbReference>
<dbReference type="EMBL" id="KQ086101">
    <property type="protein sequence ID" value="KLO08218.1"/>
    <property type="molecule type" value="Genomic_DNA"/>
</dbReference>
<gene>
    <name evidence="2" type="ORF">SCHPADRAFT_880757</name>
</gene>
<dbReference type="PANTHER" id="PTHR44329">
    <property type="entry name" value="SERINE/THREONINE-PROTEIN KINASE TNNI3K-RELATED"/>
    <property type="match status" value="1"/>
</dbReference>
<dbReference type="Gene3D" id="1.10.510.10">
    <property type="entry name" value="Transferase(Phosphotransferase) domain 1"/>
    <property type="match status" value="1"/>
</dbReference>
<dbReference type="GO" id="GO:0005524">
    <property type="term" value="F:ATP binding"/>
    <property type="evidence" value="ECO:0007669"/>
    <property type="project" value="InterPro"/>
</dbReference>
<organism evidence="2 3">
    <name type="scientific">Schizopora paradoxa</name>
    <dbReference type="NCBI Taxonomy" id="27342"/>
    <lineage>
        <taxon>Eukaryota</taxon>
        <taxon>Fungi</taxon>
        <taxon>Dikarya</taxon>
        <taxon>Basidiomycota</taxon>
        <taxon>Agaricomycotina</taxon>
        <taxon>Agaricomycetes</taxon>
        <taxon>Hymenochaetales</taxon>
        <taxon>Schizoporaceae</taxon>
        <taxon>Schizopora</taxon>
    </lineage>
</organism>
<keyword evidence="3" id="KW-1185">Reference proteome</keyword>
<name>A0A0H2RF93_9AGAM</name>
<feature type="non-terminal residue" evidence="2">
    <location>
        <position position="322"/>
    </location>
</feature>
<dbReference type="SMART" id="SM00220">
    <property type="entry name" value="S_TKc"/>
    <property type="match status" value="1"/>
</dbReference>
<dbReference type="STRING" id="27342.A0A0H2RF93"/>
<dbReference type="InterPro" id="IPR051681">
    <property type="entry name" value="Ser/Thr_Kinases-Pseudokinases"/>
</dbReference>
<dbReference type="OrthoDB" id="2607189at2759"/>
<evidence type="ECO:0000313" key="3">
    <source>
        <dbReference type="Proteomes" id="UP000053477"/>
    </source>
</evidence>
<dbReference type="Proteomes" id="UP000053477">
    <property type="component" value="Unassembled WGS sequence"/>
</dbReference>
<evidence type="ECO:0000313" key="2">
    <source>
        <dbReference type="EMBL" id="KLO08218.1"/>
    </source>
</evidence>
<dbReference type="InterPro" id="IPR008271">
    <property type="entry name" value="Ser/Thr_kinase_AS"/>
</dbReference>
<dbReference type="InterPro" id="IPR001245">
    <property type="entry name" value="Ser-Thr/Tyr_kinase_cat_dom"/>
</dbReference>
<dbReference type="AlphaFoldDB" id="A0A0H2RF93"/>
<dbReference type="PROSITE" id="PS00108">
    <property type="entry name" value="PROTEIN_KINASE_ST"/>
    <property type="match status" value="1"/>
</dbReference>
<protein>
    <submittedName>
        <fullName evidence="2">Kinase-like protein</fullName>
    </submittedName>
</protein>
<sequence>MTNHPNVLPFVGLTRSKVLHGRVALVSPWMKNGNVLTYARRHNDISRVNLVSAISTTKGLLYLHAIDIIHGDIKCANIMVDDEGKAQLADFGLSTVDSVRLTANSPTSYSAGNPRWLAPELMFPEMFGGDGESTRESDAYAFGMTALELFTEQVPFCDFVTASLPFEIAVNGLTPSWPGPQAEARGLTTDVWVMMRNCWRRDPMSRSEALRKDLTQFATSVVEIIRPNSRDASAGYLKALVRKARRKTSKEGWFRNVWDVEVEDYGSVSARVIDVSALDSIRTYKLWNKLHWCKTLQHPNIASLIGISDALPSIKIAMVFNI</sequence>
<keyword evidence="2" id="KW-0418">Kinase</keyword>
<reference evidence="2 3" key="1">
    <citation type="submission" date="2015-04" db="EMBL/GenBank/DDBJ databases">
        <title>Complete genome sequence of Schizopora paradoxa KUC8140, a cosmopolitan wood degrader in East Asia.</title>
        <authorList>
            <consortium name="DOE Joint Genome Institute"/>
            <person name="Min B."/>
            <person name="Park H."/>
            <person name="Jang Y."/>
            <person name="Kim J.-J."/>
            <person name="Kim K.H."/>
            <person name="Pangilinan J."/>
            <person name="Lipzen A."/>
            <person name="Riley R."/>
            <person name="Grigoriev I.V."/>
            <person name="Spatafora J.W."/>
            <person name="Choi I.-G."/>
        </authorList>
    </citation>
    <scope>NUCLEOTIDE SEQUENCE [LARGE SCALE GENOMIC DNA]</scope>
    <source>
        <strain evidence="2 3">KUC8140</strain>
    </source>
</reference>
<dbReference type="InParanoid" id="A0A0H2RF93"/>
<keyword evidence="2" id="KW-0808">Transferase</keyword>
<feature type="domain" description="Protein kinase" evidence="1">
    <location>
        <begin position="1"/>
        <end position="218"/>
    </location>
</feature>
<dbReference type="GO" id="GO:0004674">
    <property type="term" value="F:protein serine/threonine kinase activity"/>
    <property type="evidence" value="ECO:0007669"/>
    <property type="project" value="TreeGrafter"/>
</dbReference>
<dbReference type="InterPro" id="IPR000719">
    <property type="entry name" value="Prot_kinase_dom"/>
</dbReference>
<dbReference type="PROSITE" id="PS50011">
    <property type="entry name" value="PROTEIN_KINASE_DOM"/>
    <property type="match status" value="1"/>
</dbReference>
<proteinExistence type="predicted"/>
<dbReference type="PANTHER" id="PTHR44329:SF214">
    <property type="entry name" value="PROTEIN KINASE DOMAIN-CONTAINING PROTEIN"/>
    <property type="match status" value="1"/>
</dbReference>
<accession>A0A0H2RF93</accession>
<dbReference type="SUPFAM" id="SSF56112">
    <property type="entry name" value="Protein kinase-like (PK-like)"/>
    <property type="match status" value="1"/>
</dbReference>
<dbReference type="InterPro" id="IPR011009">
    <property type="entry name" value="Kinase-like_dom_sf"/>
</dbReference>
<evidence type="ECO:0000259" key="1">
    <source>
        <dbReference type="PROSITE" id="PS50011"/>
    </source>
</evidence>